<organism evidence="2 3">
    <name type="scientific">Brassica carinata</name>
    <name type="common">Ethiopian mustard</name>
    <name type="synonym">Abyssinian cabbage</name>
    <dbReference type="NCBI Taxonomy" id="52824"/>
    <lineage>
        <taxon>Eukaryota</taxon>
        <taxon>Viridiplantae</taxon>
        <taxon>Streptophyta</taxon>
        <taxon>Embryophyta</taxon>
        <taxon>Tracheophyta</taxon>
        <taxon>Spermatophyta</taxon>
        <taxon>Magnoliopsida</taxon>
        <taxon>eudicotyledons</taxon>
        <taxon>Gunneridae</taxon>
        <taxon>Pentapetalae</taxon>
        <taxon>rosids</taxon>
        <taxon>malvids</taxon>
        <taxon>Brassicales</taxon>
        <taxon>Brassicaceae</taxon>
        <taxon>Brassiceae</taxon>
        <taxon>Brassica</taxon>
    </lineage>
</organism>
<evidence type="ECO:0000313" key="3">
    <source>
        <dbReference type="Proteomes" id="UP000886595"/>
    </source>
</evidence>
<gene>
    <name evidence="2" type="ORF">Bca52824_007706</name>
</gene>
<keyword evidence="1" id="KW-0812">Transmembrane</keyword>
<comment type="caution">
    <text evidence="2">The sequence shown here is derived from an EMBL/GenBank/DDBJ whole genome shotgun (WGS) entry which is preliminary data.</text>
</comment>
<feature type="transmembrane region" description="Helical" evidence="1">
    <location>
        <begin position="205"/>
        <end position="224"/>
    </location>
</feature>
<keyword evidence="3" id="KW-1185">Reference proteome</keyword>
<dbReference type="EMBL" id="JAAMPC010000002">
    <property type="protein sequence ID" value="KAG2324978.1"/>
    <property type="molecule type" value="Genomic_DNA"/>
</dbReference>
<evidence type="ECO:0000256" key="1">
    <source>
        <dbReference type="SAM" id="Phobius"/>
    </source>
</evidence>
<accession>A0A8X7W6P9</accession>
<keyword evidence="1" id="KW-0472">Membrane</keyword>
<evidence type="ECO:0000313" key="2">
    <source>
        <dbReference type="EMBL" id="KAG2324978.1"/>
    </source>
</evidence>
<protein>
    <submittedName>
        <fullName evidence="2">Uncharacterized protein</fullName>
    </submittedName>
</protein>
<dbReference type="Proteomes" id="UP000886595">
    <property type="component" value="Unassembled WGS sequence"/>
</dbReference>
<reference evidence="2 3" key="1">
    <citation type="submission" date="2020-02" db="EMBL/GenBank/DDBJ databases">
        <authorList>
            <person name="Ma Q."/>
            <person name="Huang Y."/>
            <person name="Song X."/>
            <person name="Pei D."/>
        </authorList>
    </citation>
    <scope>NUCLEOTIDE SEQUENCE [LARGE SCALE GENOMIC DNA]</scope>
    <source>
        <strain evidence="2">Sxm20200214</strain>
        <tissue evidence="2">Leaf</tissue>
    </source>
</reference>
<keyword evidence="1" id="KW-1133">Transmembrane helix</keyword>
<name>A0A8X7W6P9_BRACI</name>
<dbReference type="AlphaFoldDB" id="A0A8X7W6P9"/>
<sequence length="285" mass="32010">MLSSFDISEIDYRIGVNMPARCSFHLLIALTSVHFWERCIRATNKTRWPVDGMLRRWGRRLPKLQRNVRSAPNFSDAAMGSIAHRTKVLAEGGCDKISSQAFKNVSVRRQKFTREICHGETFSVTRFAITGERIAVVSLRIYLALHHLKGFVSTMFLKGDGNKAEEFRKRKKKELNAVEHVVREEKTVGGYELSGIYSVLYGCAAYIWAAIFSPLIVVKFYMYFVSILSSYGLKSQLLAISSTSSVALSYPLASFSGTGPANPLAIQCDEKLRHPLGCESIQLWG</sequence>
<proteinExistence type="predicted"/>